<dbReference type="Proteomes" id="UP001271007">
    <property type="component" value="Unassembled WGS sequence"/>
</dbReference>
<feature type="compositionally biased region" description="Basic and acidic residues" evidence="1">
    <location>
        <begin position="203"/>
        <end position="222"/>
    </location>
</feature>
<evidence type="ECO:0000313" key="3">
    <source>
        <dbReference type="Proteomes" id="UP001271007"/>
    </source>
</evidence>
<feature type="compositionally biased region" description="Polar residues" evidence="1">
    <location>
        <begin position="113"/>
        <end position="123"/>
    </location>
</feature>
<protein>
    <submittedName>
        <fullName evidence="2">Uncharacterized protein</fullName>
    </submittedName>
</protein>
<feature type="region of interest" description="Disordered" evidence="1">
    <location>
        <begin position="1"/>
        <end position="49"/>
    </location>
</feature>
<feature type="compositionally biased region" description="Basic residues" evidence="1">
    <location>
        <begin position="34"/>
        <end position="47"/>
    </location>
</feature>
<organism evidence="2 3">
    <name type="scientific">Extremus antarcticus</name>
    <dbReference type="NCBI Taxonomy" id="702011"/>
    <lineage>
        <taxon>Eukaryota</taxon>
        <taxon>Fungi</taxon>
        <taxon>Dikarya</taxon>
        <taxon>Ascomycota</taxon>
        <taxon>Pezizomycotina</taxon>
        <taxon>Dothideomycetes</taxon>
        <taxon>Dothideomycetidae</taxon>
        <taxon>Mycosphaerellales</taxon>
        <taxon>Extremaceae</taxon>
        <taxon>Extremus</taxon>
    </lineage>
</organism>
<keyword evidence="3" id="KW-1185">Reference proteome</keyword>
<feature type="region of interest" description="Disordered" evidence="1">
    <location>
        <begin position="113"/>
        <end position="133"/>
    </location>
</feature>
<accession>A0AAJ0G7V2</accession>
<feature type="compositionally biased region" description="Acidic residues" evidence="1">
    <location>
        <begin position="305"/>
        <end position="320"/>
    </location>
</feature>
<dbReference type="AlphaFoldDB" id="A0AAJ0G7V2"/>
<dbReference type="EMBL" id="JAWDJX010000020">
    <property type="protein sequence ID" value="KAK3052528.1"/>
    <property type="molecule type" value="Genomic_DNA"/>
</dbReference>
<proteinExistence type="predicted"/>
<feature type="compositionally biased region" description="Basic and acidic residues" evidence="1">
    <location>
        <begin position="294"/>
        <end position="304"/>
    </location>
</feature>
<evidence type="ECO:0000313" key="2">
    <source>
        <dbReference type="EMBL" id="KAK3052528.1"/>
    </source>
</evidence>
<name>A0AAJ0G7V2_9PEZI</name>
<comment type="caution">
    <text evidence="2">The sequence shown here is derived from an EMBL/GenBank/DDBJ whole genome shotgun (WGS) entry which is preliminary data.</text>
</comment>
<gene>
    <name evidence="2" type="ORF">LTR09_006382</name>
</gene>
<sequence>MDISTQQHSDKENYSPAFKHKVSYPELPLLSPLRTKRPNRLHAKRPPVKNQHVHIESGVLVSTNGSPADTSRRRAAARVAGLTSTPPRASHADKVQHIFHDLGRTYIIRECSTTTSSSSNGEASNDDVEPKRLHGVDDLTKPHPFLRFGQPLEDSTASAVPDFLLPSPPPRTLVRADDTSTDSWTGDDEFFPRSPVHASSAGRHYEHASSTEHKVREKRDFPKALSPTQQHTSAPGRKTRTVLEGELTGVSPRRGSRFRVIERQCTEGVPESECEQRLTTPLRNMLLEVQPSRQEGEALGHDQSSDADDEEEEGSDGWDC</sequence>
<feature type="region of interest" description="Disordered" evidence="1">
    <location>
        <begin position="289"/>
        <end position="320"/>
    </location>
</feature>
<reference evidence="2" key="1">
    <citation type="submission" date="2023-04" db="EMBL/GenBank/DDBJ databases">
        <title>Black Yeasts Isolated from many extreme environments.</title>
        <authorList>
            <person name="Coleine C."/>
            <person name="Stajich J.E."/>
            <person name="Selbmann L."/>
        </authorList>
    </citation>
    <scope>NUCLEOTIDE SEQUENCE</scope>
    <source>
        <strain evidence="2">CCFEE 5312</strain>
    </source>
</reference>
<evidence type="ECO:0000256" key="1">
    <source>
        <dbReference type="SAM" id="MobiDB-lite"/>
    </source>
</evidence>
<feature type="region of interest" description="Disordered" evidence="1">
    <location>
        <begin position="160"/>
        <end position="241"/>
    </location>
</feature>